<reference evidence="6" key="2">
    <citation type="submission" date="2025-08" db="UniProtKB">
        <authorList>
            <consortium name="RefSeq"/>
        </authorList>
    </citation>
    <scope>IDENTIFICATION</scope>
    <source>
        <tissue evidence="6">Leaf</tissue>
    </source>
</reference>
<dbReference type="Gene3D" id="1.20.58.2010">
    <property type="entry name" value="PRONE domain, subdomain 1"/>
    <property type="match status" value="1"/>
</dbReference>
<organism evidence="5 6">
    <name type="scientific">Spinacia oleracea</name>
    <name type="common">Spinach</name>
    <dbReference type="NCBI Taxonomy" id="3562"/>
    <lineage>
        <taxon>Eukaryota</taxon>
        <taxon>Viridiplantae</taxon>
        <taxon>Streptophyta</taxon>
        <taxon>Embryophyta</taxon>
        <taxon>Tracheophyta</taxon>
        <taxon>Spermatophyta</taxon>
        <taxon>Magnoliopsida</taxon>
        <taxon>eudicotyledons</taxon>
        <taxon>Gunneridae</taxon>
        <taxon>Pentapetalae</taxon>
        <taxon>Caryophyllales</taxon>
        <taxon>Chenopodiaceae</taxon>
        <taxon>Chenopodioideae</taxon>
        <taxon>Anserineae</taxon>
        <taxon>Spinacia</taxon>
    </lineage>
</organism>
<gene>
    <name evidence="6" type="primary">LOC110779717</name>
</gene>
<keyword evidence="5" id="KW-1185">Reference proteome</keyword>
<keyword evidence="1 2" id="KW-0344">Guanine-nucleotide releasing factor</keyword>
<dbReference type="PANTHER" id="PTHR33101:SF14">
    <property type="entry name" value="ROP GUANINE NUCLEOTIDE EXCHANGE FACTOR 7"/>
    <property type="match status" value="1"/>
</dbReference>
<evidence type="ECO:0000256" key="2">
    <source>
        <dbReference type="PROSITE-ProRule" id="PRU00663"/>
    </source>
</evidence>
<dbReference type="PROSITE" id="PS51334">
    <property type="entry name" value="PRONE"/>
    <property type="match status" value="1"/>
</dbReference>
<reference evidence="5" key="1">
    <citation type="journal article" date="2021" name="Nat. Commun.">
        <title>Genomic analyses provide insights into spinach domestication and the genetic basis of agronomic traits.</title>
        <authorList>
            <person name="Cai X."/>
            <person name="Sun X."/>
            <person name="Xu C."/>
            <person name="Sun H."/>
            <person name="Wang X."/>
            <person name="Ge C."/>
            <person name="Zhang Z."/>
            <person name="Wang Q."/>
            <person name="Fei Z."/>
            <person name="Jiao C."/>
            <person name="Wang Q."/>
        </authorList>
    </citation>
    <scope>NUCLEOTIDE SEQUENCE [LARGE SCALE GENOMIC DNA]</scope>
    <source>
        <strain evidence="5">cv. Varoflay</strain>
    </source>
</reference>
<protein>
    <submittedName>
        <fullName evidence="6">Rop guanine nucleotide exchange factor 7-like</fullName>
    </submittedName>
</protein>
<dbReference type="InterPro" id="IPR038937">
    <property type="entry name" value="RopGEF"/>
</dbReference>
<dbReference type="PANTHER" id="PTHR33101">
    <property type="entry name" value="ROP GUANINE NUCLEOTIDE EXCHANGE FACTOR 1"/>
    <property type="match status" value="1"/>
</dbReference>
<evidence type="ECO:0000256" key="1">
    <source>
        <dbReference type="ARBA" id="ARBA00022658"/>
    </source>
</evidence>
<feature type="domain" description="PRONE" evidence="4">
    <location>
        <begin position="65"/>
        <end position="196"/>
    </location>
</feature>
<feature type="region of interest" description="Disordered" evidence="3">
    <location>
        <begin position="30"/>
        <end position="49"/>
    </location>
</feature>
<proteinExistence type="predicted"/>
<dbReference type="Proteomes" id="UP000813463">
    <property type="component" value="Chromosome 6"/>
</dbReference>
<evidence type="ECO:0000313" key="6">
    <source>
        <dbReference type="RefSeq" id="XP_056688146.1"/>
    </source>
</evidence>
<evidence type="ECO:0000256" key="3">
    <source>
        <dbReference type="SAM" id="MobiDB-lite"/>
    </source>
</evidence>
<feature type="compositionally biased region" description="Low complexity" evidence="3">
    <location>
        <begin position="36"/>
        <end position="46"/>
    </location>
</feature>
<dbReference type="GeneID" id="110779717"/>
<evidence type="ECO:0000313" key="5">
    <source>
        <dbReference type="Proteomes" id="UP000813463"/>
    </source>
</evidence>
<sequence length="196" mass="22043">MTIKVKMDENNIMIDTCDHQNNVAEQSHACNSQDCSSTPSTSTSSPFPSPAAINQQPFLHVHSSLGNHSSFMPEMEMMKERFAKLLLGKDMSGSGKGVSTALAISNAITNLCATLFGQLWRLEPVPPEKKAMWRREMEWLLCVGDHIVELIPTWQTFPNGSKLEVYTPRIAPYARNLMWFVSNGLSFLPTSIYYWL</sequence>
<name>A0ABM3QXR0_SPIOL</name>
<dbReference type="Pfam" id="PF03759">
    <property type="entry name" value="PRONE"/>
    <property type="match status" value="1"/>
</dbReference>
<dbReference type="InterPro" id="IPR005512">
    <property type="entry name" value="PRONE_dom"/>
</dbReference>
<dbReference type="RefSeq" id="XP_056688146.1">
    <property type="nucleotide sequence ID" value="XM_056832168.1"/>
</dbReference>
<evidence type="ECO:0000259" key="4">
    <source>
        <dbReference type="PROSITE" id="PS51334"/>
    </source>
</evidence>
<accession>A0ABM3QXR0</accession>